<dbReference type="PhylomeDB" id="B4L885"/>
<feature type="signal peptide" evidence="2">
    <location>
        <begin position="1"/>
        <end position="27"/>
    </location>
</feature>
<feature type="compositionally biased region" description="Polar residues" evidence="1">
    <location>
        <begin position="325"/>
        <end position="337"/>
    </location>
</feature>
<reference evidence="3 4" key="1">
    <citation type="journal article" date="2007" name="Nature">
        <title>Evolution of genes and genomes on the Drosophila phylogeny.</title>
        <authorList>
            <consortium name="Drosophila 12 Genomes Consortium"/>
            <person name="Clark A.G."/>
            <person name="Eisen M.B."/>
            <person name="Smith D.R."/>
            <person name="Bergman C.M."/>
            <person name="Oliver B."/>
            <person name="Markow T.A."/>
            <person name="Kaufman T.C."/>
            <person name="Kellis M."/>
            <person name="Gelbart W."/>
            <person name="Iyer V.N."/>
            <person name="Pollard D.A."/>
            <person name="Sackton T.B."/>
            <person name="Larracuente A.M."/>
            <person name="Singh N.D."/>
            <person name="Abad J.P."/>
            <person name="Abt D.N."/>
            <person name="Adryan B."/>
            <person name="Aguade M."/>
            <person name="Akashi H."/>
            <person name="Anderson W.W."/>
            <person name="Aquadro C.F."/>
            <person name="Ardell D.H."/>
            <person name="Arguello R."/>
            <person name="Artieri C.G."/>
            <person name="Barbash D.A."/>
            <person name="Barker D."/>
            <person name="Barsanti P."/>
            <person name="Batterham P."/>
            <person name="Batzoglou S."/>
            <person name="Begun D."/>
            <person name="Bhutkar A."/>
            <person name="Blanco E."/>
            <person name="Bosak S.A."/>
            <person name="Bradley R.K."/>
            <person name="Brand A.D."/>
            <person name="Brent M.R."/>
            <person name="Brooks A.N."/>
            <person name="Brown R.H."/>
            <person name="Butlin R.K."/>
            <person name="Caggese C."/>
            <person name="Calvi B.R."/>
            <person name="Bernardo de Carvalho A."/>
            <person name="Caspi A."/>
            <person name="Castrezana S."/>
            <person name="Celniker S.E."/>
            <person name="Chang J.L."/>
            <person name="Chapple C."/>
            <person name="Chatterji S."/>
            <person name="Chinwalla A."/>
            <person name="Civetta A."/>
            <person name="Clifton S.W."/>
            <person name="Comeron J.M."/>
            <person name="Costello J.C."/>
            <person name="Coyne J.A."/>
            <person name="Daub J."/>
            <person name="David R.G."/>
            <person name="Delcher A.L."/>
            <person name="Delehaunty K."/>
            <person name="Do C.B."/>
            <person name="Ebling H."/>
            <person name="Edwards K."/>
            <person name="Eickbush T."/>
            <person name="Evans J.D."/>
            <person name="Filipski A."/>
            <person name="Findeiss S."/>
            <person name="Freyhult E."/>
            <person name="Fulton L."/>
            <person name="Fulton R."/>
            <person name="Garcia A.C."/>
            <person name="Gardiner A."/>
            <person name="Garfield D.A."/>
            <person name="Garvin B.E."/>
            <person name="Gibson G."/>
            <person name="Gilbert D."/>
            <person name="Gnerre S."/>
            <person name="Godfrey J."/>
            <person name="Good R."/>
            <person name="Gotea V."/>
            <person name="Gravely B."/>
            <person name="Greenberg A.J."/>
            <person name="Griffiths-Jones S."/>
            <person name="Gross S."/>
            <person name="Guigo R."/>
            <person name="Gustafson E.A."/>
            <person name="Haerty W."/>
            <person name="Hahn M.W."/>
            <person name="Halligan D.L."/>
            <person name="Halpern A.L."/>
            <person name="Halter G.M."/>
            <person name="Han M.V."/>
            <person name="Heger A."/>
            <person name="Hillier L."/>
            <person name="Hinrichs A.S."/>
            <person name="Holmes I."/>
            <person name="Hoskins R.A."/>
            <person name="Hubisz M.J."/>
            <person name="Hultmark D."/>
            <person name="Huntley M.A."/>
            <person name="Jaffe D.B."/>
            <person name="Jagadeeshan S."/>
            <person name="Jeck W.R."/>
            <person name="Johnson J."/>
            <person name="Jones C.D."/>
            <person name="Jordan W.C."/>
            <person name="Karpen G.H."/>
            <person name="Kataoka E."/>
            <person name="Keightley P.D."/>
            <person name="Kheradpour P."/>
            <person name="Kirkness E.F."/>
            <person name="Koerich L.B."/>
            <person name="Kristiansen K."/>
            <person name="Kudrna D."/>
            <person name="Kulathinal R.J."/>
            <person name="Kumar S."/>
            <person name="Kwok R."/>
            <person name="Lander E."/>
            <person name="Langley C.H."/>
            <person name="Lapoint R."/>
            <person name="Lazzaro B.P."/>
            <person name="Lee S.J."/>
            <person name="Levesque L."/>
            <person name="Li R."/>
            <person name="Lin C.F."/>
            <person name="Lin M.F."/>
            <person name="Lindblad-Toh K."/>
            <person name="Llopart A."/>
            <person name="Long M."/>
            <person name="Low L."/>
            <person name="Lozovsky E."/>
            <person name="Lu J."/>
            <person name="Luo M."/>
            <person name="Machado C.A."/>
            <person name="Makalowski W."/>
            <person name="Marzo M."/>
            <person name="Matsuda M."/>
            <person name="Matzkin L."/>
            <person name="McAllister B."/>
            <person name="McBride C.S."/>
            <person name="McKernan B."/>
            <person name="McKernan K."/>
            <person name="Mendez-Lago M."/>
            <person name="Minx P."/>
            <person name="Mollenhauer M.U."/>
            <person name="Montooth K."/>
            <person name="Mount S.M."/>
            <person name="Mu X."/>
            <person name="Myers E."/>
            <person name="Negre B."/>
            <person name="Newfeld S."/>
            <person name="Nielsen R."/>
            <person name="Noor M.A."/>
            <person name="O'Grady P."/>
            <person name="Pachter L."/>
            <person name="Papaceit M."/>
            <person name="Parisi M.J."/>
            <person name="Parisi M."/>
            <person name="Parts L."/>
            <person name="Pedersen J.S."/>
            <person name="Pesole G."/>
            <person name="Phillippy A.M."/>
            <person name="Ponting C.P."/>
            <person name="Pop M."/>
            <person name="Porcelli D."/>
            <person name="Powell J.R."/>
            <person name="Prohaska S."/>
            <person name="Pruitt K."/>
            <person name="Puig M."/>
            <person name="Quesneville H."/>
            <person name="Ram K.R."/>
            <person name="Rand D."/>
            <person name="Rasmussen M.D."/>
            <person name="Reed L.K."/>
            <person name="Reenan R."/>
            <person name="Reily A."/>
            <person name="Remington K.A."/>
            <person name="Rieger T.T."/>
            <person name="Ritchie M.G."/>
            <person name="Robin C."/>
            <person name="Rogers Y.H."/>
            <person name="Rohde C."/>
            <person name="Rozas J."/>
            <person name="Rubenfield M.J."/>
            <person name="Ruiz A."/>
            <person name="Russo S."/>
            <person name="Salzberg S.L."/>
            <person name="Sanchez-Gracia A."/>
            <person name="Saranga D.J."/>
            <person name="Sato H."/>
            <person name="Schaeffer S.W."/>
            <person name="Schatz M.C."/>
            <person name="Schlenke T."/>
            <person name="Schwartz R."/>
            <person name="Segarra C."/>
            <person name="Singh R.S."/>
            <person name="Sirot L."/>
            <person name="Sirota M."/>
            <person name="Sisneros N.B."/>
            <person name="Smith C.D."/>
            <person name="Smith T.F."/>
            <person name="Spieth J."/>
            <person name="Stage D.E."/>
            <person name="Stark A."/>
            <person name="Stephan W."/>
            <person name="Strausberg R.L."/>
            <person name="Strempel S."/>
            <person name="Sturgill D."/>
            <person name="Sutton G."/>
            <person name="Sutton G.G."/>
            <person name="Tao W."/>
            <person name="Teichmann S."/>
            <person name="Tobari Y.N."/>
            <person name="Tomimura Y."/>
            <person name="Tsolas J.M."/>
            <person name="Valente V.L."/>
            <person name="Venter E."/>
            <person name="Venter J.C."/>
            <person name="Vicario S."/>
            <person name="Vieira F.G."/>
            <person name="Vilella A.J."/>
            <person name="Villasante A."/>
            <person name="Walenz B."/>
            <person name="Wang J."/>
            <person name="Wasserman M."/>
            <person name="Watts T."/>
            <person name="Wilson D."/>
            <person name="Wilson R.K."/>
            <person name="Wing R.A."/>
            <person name="Wolfner M.F."/>
            <person name="Wong A."/>
            <person name="Wong G.K."/>
            <person name="Wu C.I."/>
            <person name="Wu G."/>
            <person name="Yamamoto D."/>
            <person name="Yang H.P."/>
            <person name="Yang S.P."/>
            <person name="Yorke J.A."/>
            <person name="Yoshida K."/>
            <person name="Zdobnov E."/>
            <person name="Zhang P."/>
            <person name="Zhang Y."/>
            <person name="Zimin A.V."/>
            <person name="Baldwin J."/>
            <person name="Abdouelleil A."/>
            <person name="Abdulkadir J."/>
            <person name="Abebe A."/>
            <person name="Abera B."/>
            <person name="Abreu J."/>
            <person name="Acer S.C."/>
            <person name="Aftuck L."/>
            <person name="Alexander A."/>
            <person name="An P."/>
            <person name="Anderson E."/>
            <person name="Anderson S."/>
            <person name="Arachi H."/>
            <person name="Azer M."/>
            <person name="Bachantsang P."/>
            <person name="Barry A."/>
            <person name="Bayul T."/>
            <person name="Berlin A."/>
            <person name="Bessette D."/>
            <person name="Bloom T."/>
            <person name="Blye J."/>
            <person name="Boguslavskiy L."/>
            <person name="Bonnet C."/>
            <person name="Boukhgalter B."/>
            <person name="Bourzgui I."/>
            <person name="Brown A."/>
            <person name="Cahill P."/>
            <person name="Channer S."/>
            <person name="Cheshatsang Y."/>
            <person name="Chuda L."/>
            <person name="Citroen M."/>
            <person name="Collymore A."/>
            <person name="Cooke P."/>
            <person name="Costello M."/>
            <person name="D'Aco K."/>
            <person name="Daza R."/>
            <person name="De Haan G."/>
            <person name="DeGray S."/>
            <person name="DeMaso C."/>
            <person name="Dhargay N."/>
            <person name="Dooley K."/>
            <person name="Dooley E."/>
            <person name="Doricent M."/>
            <person name="Dorje P."/>
            <person name="Dorjee K."/>
            <person name="Dupes A."/>
            <person name="Elong R."/>
            <person name="Falk J."/>
            <person name="Farina A."/>
            <person name="Faro S."/>
            <person name="Ferguson D."/>
            <person name="Fisher S."/>
            <person name="Foley C.D."/>
            <person name="Franke A."/>
            <person name="Friedrich D."/>
            <person name="Gadbois L."/>
            <person name="Gearin G."/>
            <person name="Gearin C.R."/>
            <person name="Giannoukos G."/>
            <person name="Goode T."/>
            <person name="Graham J."/>
            <person name="Grandbois E."/>
            <person name="Grewal S."/>
            <person name="Gyaltsen K."/>
            <person name="Hafez N."/>
            <person name="Hagos B."/>
            <person name="Hall J."/>
            <person name="Henson C."/>
            <person name="Hollinger A."/>
            <person name="Honan T."/>
            <person name="Huard M.D."/>
            <person name="Hughes L."/>
            <person name="Hurhula B."/>
            <person name="Husby M.E."/>
            <person name="Kamat A."/>
            <person name="Kanga B."/>
            <person name="Kashin S."/>
            <person name="Khazanovich D."/>
            <person name="Kisner P."/>
            <person name="Lance K."/>
            <person name="Lara M."/>
            <person name="Lee W."/>
            <person name="Lennon N."/>
            <person name="Letendre F."/>
            <person name="LeVine R."/>
            <person name="Lipovsky A."/>
            <person name="Liu X."/>
            <person name="Liu J."/>
            <person name="Liu S."/>
            <person name="Lokyitsang T."/>
            <person name="Lokyitsang Y."/>
            <person name="Lubonja R."/>
            <person name="Lui A."/>
            <person name="MacDonald P."/>
            <person name="Magnisalis V."/>
            <person name="Maru K."/>
            <person name="Matthews C."/>
            <person name="McCusker W."/>
            <person name="McDonough S."/>
            <person name="Mehta T."/>
            <person name="Meldrim J."/>
            <person name="Meneus L."/>
            <person name="Mihai O."/>
            <person name="Mihalev A."/>
            <person name="Mihova T."/>
            <person name="Mittelman R."/>
            <person name="Mlenga V."/>
            <person name="Montmayeur A."/>
            <person name="Mulrain L."/>
            <person name="Navidi A."/>
            <person name="Naylor J."/>
            <person name="Negash T."/>
            <person name="Nguyen T."/>
            <person name="Nguyen N."/>
            <person name="Nicol R."/>
            <person name="Norbu C."/>
            <person name="Norbu N."/>
            <person name="Novod N."/>
            <person name="O'Neill B."/>
            <person name="Osman S."/>
            <person name="Markiewicz E."/>
            <person name="Oyono O.L."/>
            <person name="Patti C."/>
            <person name="Phunkhang P."/>
            <person name="Pierre F."/>
            <person name="Priest M."/>
            <person name="Raghuraman S."/>
            <person name="Rege F."/>
            <person name="Reyes R."/>
            <person name="Rise C."/>
            <person name="Rogov P."/>
            <person name="Ross K."/>
            <person name="Ryan E."/>
            <person name="Settipalli S."/>
            <person name="Shea T."/>
            <person name="Sherpa N."/>
            <person name="Shi L."/>
            <person name="Shih D."/>
            <person name="Sparrow T."/>
            <person name="Spaulding J."/>
            <person name="Stalker J."/>
            <person name="Stange-Thomann N."/>
            <person name="Stavropoulos S."/>
            <person name="Stone C."/>
            <person name="Strader C."/>
            <person name="Tesfaye S."/>
            <person name="Thomson T."/>
            <person name="Thoulutsang Y."/>
            <person name="Thoulutsang D."/>
            <person name="Topham K."/>
            <person name="Topping I."/>
            <person name="Tsamla T."/>
            <person name="Vassiliev H."/>
            <person name="Vo A."/>
            <person name="Wangchuk T."/>
            <person name="Wangdi T."/>
            <person name="Weiand M."/>
            <person name="Wilkinson J."/>
            <person name="Wilson A."/>
            <person name="Yadav S."/>
            <person name="Young G."/>
            <person name="Yu Q."/>
            <person name="Zembek L."/>
            <person name="Zhong D."/>
            <person name="Zimmer A."/>
            <person name="Zwirko Z."/>
            <person name="Jaffe D.B."/>
            <person name="Alvarez P."/>
            <person name="Brockman W."/>
            <person name="Butler J."/>
            <person name="Chin C."/>
            <person name="Gnerre S."/>
            <person name="Grabherr M."/>
            <person name="Kleber M."/>
            <person name="Mauceli E."/>
            <person name="MacCallum I."/>
        </authorList>
    </citation>
    <scope>NUCLEOTIDE SEQUENCE [LARGE SCALE GENOMIC DNA]</scope>
    <source>
        <strain evidence="4">Tucson 15081-1352.22</strain>
    </source>
</reference>
<dbReference type="OMA" id="NNAVGYV"/>
<evidence type="ECO:0000256" key="1">
    <source>
        <dbReference type="SAM" id="MobiDB-lite"/>
    </source>
</evidence>
<proteinExistence type="predicted"/>
<keyword evidence="2" id="KW-0732">Signal</keyword>
<organism evidence="3 4">
    <name type="scientific">Drosophila mojavensis</name>
    <name type="common">Fruit fly</name>
    <dbReference type="NCBI Taxonomy" id="7230"/>
    <lineage>
        <taxon>Eukaryota</taxon>
        <taxon>Metazoa</taxon>
        <taxon>Ecdysozoa</taxon>
        <taxon>Arthropoda</taxon>
        <taxon>Hexapoda</taxon>
        <taxon>Insecta</taxon>
        <taxon>Pterygota</taxon>
        <taxon>Neoptera</taxon>
        <taxon>Endopterygota</taxon>
        <taxon>Diptera</taxon>
        <taxon>Brachycera</taxon>
        <taxon>Muscomorpha</taxon>
        <taxon>Ephydroidea</taxon>
        <taxon>Drosophilidae</taxon>
        <taxon>Drosophila</taxon>
    </lineage>
</organism>
<dbReference type="AlphaFoldDB" id="B4L885"/>
<feature type="compositionally biased region" description="Basic and acidic residues" evidence="1">
    <location>
        <begin position="103"/>
        <end position="113"/>
    </location>
</feature>
<gene>
    <name evidence="3" type="primary">Dmoj\GI10964</name>
    <name evidence="3" type="ORF">Dmoj_GI10964</name>
</gene>
<protein>
    <recommendedName>
        <fullName evidence="5">DUF4794 domain-containing protein</fullName>
    </recommendedName>
</protein>
<feature type="region of interest" description="Disordered" evidence="1">
    <location>
        <begin position="92"/>
        <end position="115"/>
    </location>
</feature>
<dbReference type="KEGG" id="dmo:Dmoj_GI10964"/>
<dbReference type="OrthoDB" id="7872085at2759"/>
<evidence type="ECO:0000313" key="3">
    <source>
        <dbReference type="EMBL" id="EDW05660.1"/>
    </source>
</evidence>
<feature type="chain" id="PRO_5002815354" description="DUF4794 domain-containing protein" evidence="2">
    <location>
        <begin position="28"/>
        <end position="382"/>
    </location>
</feature>
<sequence>MMRVQGIRNLLLALAVIGSLGIDGGRAASVGRERRVQTSATSMGPAQRSGEPLWHTTFDSNDVYIETPLDAPHLRRAALALLQQQKKQQQQQQQAKQLAANVHAEEQRGKQLEQPEADYADLAELAPALRQNLLLVNVPAVAERESPSQPDESRRFHFLKRHKFDEKNGTLFWVNNTNINNAPTEAPPAGGTRYVVREIVRTPQVMPMPMSMSMPVQYFETRQGQQPGLALPYNLIDYGSAQMYDNGVSSANVFAGYNGLSRLSALGGAVPLVPVSLGNNAVGYVPLNLRMLRQLTADADSGPLAVREGEDDASLVMDPLDSDQPKSTADTALTSTDIPKMGDARFPLLGQRRRQRPALAAATESRNPLAAFAKNIRRIQYL</sequence>
<feature type="region of interest" description="Disordered" evidence="1">
    <location>
        <begin position="315"/>
        <end position="349"/>
    </location>
</feature>
<evidence type="ECO:0008006" key="5">
    <source>
        <dbReference type="Google" id="ProtNLM"/>
    </source>
</evidence>
<keyword evidence="4" id="KW-1185">Reference proteome</keyword>
<dbReference type="InParanoid" id="B4L885"/>
<name>B4L885_DROMO</name>
<evidence type="ECO:0000256" key="2">
    <source>
        <dbReference type="SAM" id="SignalP"/>
    </source>
</evidence>
<accession>B4L885</accession>
<dbReference type="EMBL" id="CH933814">
    <property type="protein sequence ID" value="EDW05660.1"/>
    <property type="molecule type" value="Genomic_DNA"/>
</dbReference>
<dbReference type="Proteomes" id="UP000009192">
    <property type="component" value="Unassembled WGS sequence"/>
</dbReference>
<evidence type="ECO:0000313" key="4">
    <source>
        <dbReference type="Proteomes" id="UP000009192"/>
    </source>
</evidence>
<dbReference type="HOGENOM" id="CLU_724175_0_0_1"/>
<dbReference type="eggNOG" id="ENOG502TCIY">
    <property type="taxonomic scope" value="Eukaryota"/>
</dbReference>